<evidence type="ECO:0000313" key="3">
    <source>
        <dbReference type="Proteomes" id="UP000325902"/>
    </source>
</evidence>
<dbReference type="Proteomes" id="UP000325902">
    <property type="component" value="Unassembled WGS sequence"/>
</dbReference>
<accession>A0A5N5D3P5</accession>
<comment type="caution">
    <text evidence="2">The sequence shown here is derived from an EMBL/GenBank/DDBJ whole genome shotgun (WGS) entry which is preliminary data.</text>
</comment>
<feature type="region of interest" description="Disordered" evidence="1">
    <location>
        <begin position="1"/>
        <end position="29"/>
    </location>
</feature>
<protein>
    <submittedName>
        <fullName evidence="2">Uncharacterized protein</fullName>
    </submittedName>
</protein>
<sequence>MDSSELANTGSIEQQQELNPASSEDVSTSLNDGFQQFFADLAPAMPLFPDLLGQDFTNTDNLAQLPADGQVEMDENFGIDCMTEDFSWMNQHDFNTTDVVSQQAEVQPSANTPWPGAPFEVDQSSLHFAHHEMPETPRTAKIPIRYLDAQVSANQPVEYGPLGEYIPATAG</sequence>
<organism evidence="2 3">
    <name type="scientific">Lasiodiplodia theobromae</name>
    <dbReference type="NCBI Taxonomy" id="45133"/>
    <lineage>
        <taxon>Eukaryota</taxon>
        <taxon>Fungi</taxon>
        <taxon>Dikarya</taxon>
        <taxon>Ascomycota</taxon>
        <taxon>Pezizomycotina</taxon>
        <taxon>Dothideomycetes</taxon>
        <taxon>Dothideomycetes incertae sedis</taxon>
        <taxon>Botryosphaeriales</taxon>
        <taxon>Botryosphaeriaceae</taxon>
        <taxon>Lasiodiplodia</taxon>
    </lineage>
</organism>
<dbReference type="AlphaFoldDB" id="A0A5N5D3P5"/>
<dbReference type="EMBL" id="VCHE01000081">
    <property type="protein sequence ID" value="KAB2572295.1"/>
    <property type="molecule type" value="Genomic_DNA"/>
</dbReference>
<evidence type="ECO:0000256" key="1">
    <source>
        <dbReference type="SAM" id="MobiDB-lite"/>
    </source>
</evidence>
<reference evidence="2 3" key="1">
    <citation type="journal article" date="2019" name="Sci. Rep.">
        <title>A multi-omics analysis of the grapevine pathogen Lasiodiplodia theobromae reveals that temperature affects the expression of virulence- and pathogenicity-related genes.</title>
        <authorList>
            <person name="Felix C."/>
            <person name="Meneses R."/>
            <person name="Goncalves M.F.M."/>
            <person name="Tilleman L."/>
            <person name="Duarte A.S."/>
            <person name="Jorrin-Novo J.V."/>
            <person name="Van de Peer Y."/>
            <person name="Deforce D."/>
            <person name="Van Nieuwerburgh F."/>
            <person name="Esteves A.C."/>
            <person name="Alves A."/>
        </authorList>
    </citation>
    <scope>NUCLEOTIDE SEQUENCE [LARGE SCALE GENOMIC DNA]</scope>
    <source>
        <strain evidence="2 3">LA-SOL3</strain>
    </source>
</reference>
<name>A0A5N5D3P5_9PEZI</name>
<proteinExistence type="predicted"/>
<evidence type="ECO:0000313" key="2">
    <source>
        <dbReference type="EMBL" id="KAB2572295.1"/>
    </source>
</evidence>
<keyword evidence="3" id="KW-1185">Reference proteome</keyword>
<gene>
    <name evidence="2" type="ORF">DBV05_g9015</name>
</gene>